<dbReference type="SUPFAM" id="SSF81321">
    <property type="entry name" value="Family A G protein-coupled receptor-like"/>
    <property type="match status" value="1"/>
</dbReference>
<keyword evidence="8" id="KW-1185">Reference proteome</keyword>
<feature type="transmembrane region" description="Helical" evidence="6">
    <location>
        <begin position="16"/>
        <end position="38"/>
    </location>
</feature>
<feature type="transmembrane region" description="Helical" evidence="6">
    <location>
        <begin position="58"/>
        <end position="76"/>
    </location>
</feature>
<name>A0AAD7I8U1_9AGAR</name>
<feature type="transmembrane region" description="Helical" evidence="6">
    <location>
        <begin position="178"/>
        <end position="200"/>
    </location>
</feature>
<evidence type="ECO:0000256" key="3">
    <source>
        <dbReference type="ARBA" id="ARBA00022989"/>
    </source>
</evidence>
<evidence type="ECO:0008006" key="9">
    <source>
        <dbReference type="Google" id="ProtNLM"/>
    </source>
</evidence>
<gene>
    <name evidence="7" type="ORF">B0H16DRAFT_1891945</name>
</gene>
<feature type="region of interest" description="Disordered" evidence="5">
    <location>
        <begin position="346"/>
        <end position="404"/>
    </location>
</feature>
<dbReference type="GO" id="GO:0004930">
    <property type="term" value="F:G protein-coupled receptor activity"/>
    <property type="evidence" value="ECO:0007669"/>
    <property type="project" value="TreeGrafter"/>
</dbReference>
<dbReference type="GO" id="GO:0005886">
    <property type="term" value="C:plasma membrane"/>
    <property type="evidence" value="ECO:0007669"/>
    <property type="project" value="TreeGrafter"/>
</dbReference>
<feature type="transmembrane region" description="Helical" evidence="6">
    <location>
        <begin position="88"/>
        <end position="115"/>
    </location>
</feature>
<keyword evidence="3 6" id="KW-1133">Transmembrane helix</keyword>
<dbReference type="GO" id="GO:0007189">
    <property type="term" value="P:adenylate cyclase-activating G protein-coupled receptor signaling pathway"/>
    <property type="evidence" value="ECO:0007669"/>
    <property type="project" value="TreeGrafter"/>
</dbReference>
<sequence>MGLSDHHTTTAFDEHIAVLILSLMVPGVCLTFTVLCAYAYTAWHPVSQQHLNRVSFRLLVYALIANFVFGIAFVIGTLSSAPSAGCSFVAFLVNLSLMTSASMCFCMALNLQLVLVHQINGRKMEKYYVLGTLVLCAVCNIIPYASRQFGLNPTNKTCWFNNSDPDTMLRWLIGTQSFWVLSMATGEILAFLVIVGYIISYEFVSRRYRRDSQNSENAYPDDWTLPESPIKKYRNIILRIGLYPLVSCLINFSTCILDLYGVKNPILTELNWRLGIADLAIYSVRPLLYGILAATDPAFIRGILALRRPMETCRLGKDISFQFAVPTPVHIELQYARTHHTDEAGVESISTHSLEDTTRTTTTSLQDGDTAQALPTDESARPSRKRVGGPHSRRASLGDVACHI</sequence>
<evidence type="ECO:0000256" key="5">
    <source>
        <dbReference type="SAM" id="MobiDB-lite"/>
    </source>
</evidence>
<evidence type="ECO:0000256" key="6">
    <source>
        <dbReference type="SAM" id="Phobius"/>
    </source>
</evidence>
<reference evidence="7" key="1">
    <citation type="submission" date="2023-03" db="EMBL/GenBank/DDBJ databases">
        <title>Massive genome expansion in bonnet fungi (Mycena s.s.) driven by repeated elements and novel gene families across ecological guilds.</title>
        <authorList>
            <consortium name="Lawrence Berkeley National Laboratory"/>
            <person name="Harder C.B."/>
            <person name="Miyauchi S."/>
            <person name="Viragh M."/>
            <person name="Kuo A."/>
            <person name="Thoen E."/>
            <person name="Andreopoulos B."/>
            <person name="Lu D."/>
            <person name="Skrede I."/>
            <person name="Drula E."/>
            <person name="Henrissat B."/>
            <person name="Morin E."/>
            <person name="Kohler A."/>
            <person name="Barry K."/>
            <person name="LaButti K."/>
            <person name="Morin E."/>
            <person name="Salamov A."/>
            <person name="Lipzen A."/>
            <person name="Mereny Z."/>
            <person name="Hegedus B."/>
            <person name="Baldrian P."/>
            <person name="Stursova M."/>
            <person name="Weitz H."/>
            <person name="Taylor A."/>
            <person name="Grigoriev I.V."/>
            <person name="Nagy L.G."/>
            <person name="Martin F."/>
            <person name="Kauserud H."/>
        </authorList>
    </citation>
    <scope>NUCLEOTIDE SEQUENCE</scope>
    <source>
        <strain evidence="7">CBHHK182m</strain>
    </source>
</reference>
<feature type="compositionally biased region" description="Basic residues" evidence="5">
    <location>
        <begin position="382"/>
        <end position="394"/>
    </location>
</feature>
<evidence type="ECO:0000256" key="4">
    <source>
        <dbReference type="ARBA" id="ARBA00023136"/>
    </source>
</evidence>
<dbReference type="PANTHER" id="PTHR23112">
    <property type="entry name" value="G PROTEIN-COUPLED RECEPTOR 157-RELATED"/>
    <property type="match status" value="1"/>
</dbReference>
<dbReference type="PANTHER" id="PTHR23112:SF0">
    <property type="entry name" value="TRANSMEMBRANE PROTEIN 116"/>
    <property type="match status" value="1"/>
</dbReference>
<keyword evidence="4 6" id="KW-0472">Membrane</keyword>
<comment type="subcellular location">
    <subcellularLocation>
        <location evidence="1">Membrane</location>
        <topology evidence="1">Multi-pass membrane protein</topology>
    </subcellularLocation>
</comment>
<proteinExistence type="predicted"/>
<protein>
    <recommendedName>
        <fullName evidence="9">G-protein coupled receptors family 2 profile 2 domain-containing protein</fullName>
    </recommendedName>
</protein>
<dbReference type="AlphaFoldDB" id="A0AAD7I8U1"/>
<evidence type="ECO:0000313" key="8">
    <source>
        <dbReference type="Proteomes" id="UP001215598"/>
    </source>
</evidence>
<comment type="caution">
    <text evidence="7">The sequence shown here is derived from an EMBL/GenBank/DDBJ whole genome shotgun (WGS) entry which is preliminary data.</text>
</comment>
<evidence type="ECO:0000256" key="1">
    <source>
        <dbReference type="ARBA" id="ARBA00004141"/>
    </source>
</evidence>
<keyword evidence="2 6" id="KW-0812">Transmembrane</keyword>
<dbReference type="Proteomes" id="UP001215598">
    <property type="component" value="Unassembled WGS sequence"/>
</dbReference>
<evidence type="ECO:0000256" key="2">
    <source>
        <dbReference type="ARBA" id="ARBA00022692"/>
    </source>
</evidence>
<dbReference type="Gene3D" id="1.20.1070.10">
    <property type="entry name" value="Rhodopsin 7-helix transmembrane proteins"/>
    <property type="match status" value="1"/>
</dbReference>
<accession>A0AAD7I8U1</accession>
<feature type="transmembrane region" description="Helical" evidence="6">
    <location>
        <begin position="240"/>
        <end position="260"/>
    </location>
</feature>
<feature type="transmembrane region" description="Helical" evidence="6">
    <location>
        <begin position="280"/>
        <end position="300"/>
    </location>
</feature>
<dbReference type="EMBL" id="JARKIB010000121">
    <property type="protein sequence ID" value="KAJ7736459.1"/>
    <property type="molecule type" value="Genomic_DNA"/>
</dbReference>
<organism evidence="7 8">
    <name type="scientific">Mycena metata</name>
    <dbReference type="NCBI Taxonomy" id="1033252"/>
    <lineage>
        <taxon>Eukaryota</taxon>
        <taxon>Fungi</taxon>
        <taxon>Dikarya</taxon>
        <taxon>Basidiomycota</taxon>
        <taxon>Agaricomycotina</taxon>
        <taxon>Agaricomycetes</taxon>
        <taxon>Agaricomycetidae</taxon>
        <taxon>Agaricales</taxon>
        <taxon>Marasmiineae</taxon>
        <taxon>Mycenaceae</taxon>
        <taxon>Mycena</taxon>
    </lineage>
</organism>
<evidence type="ECO:0000313" key="7">
    <source>
        <dbReference type="EMBL" id="KAJ7736459.1"/>
    </source>
</evidence>
<feature type="transmembrane region" description="Helical" evidence="6">
    <location>
        <begin position="127"/>
        <end position="146"/>
    </location>
</feature>